<feature type="region of interest" description="Disordered" evidence="3">
    <location>
        <begin position="1"/>
        <end position="35"/>
    </location>
</feature>
<gene>
    <name evidence="4" type="ORF">AQPW35_15030</name>
</gene>
<feature type="region of interest" description="Disordered" evidence="3">
    <location>
        <begin position="53"/>
        <end position="75"/>
    </location>
</feature>
<accession>A0A480AQP8</accession>
<dbReference type="EMBL" id="BJCL01000003">
    <property type="protein sequence ID" value="GCL62422.1"/>
    <property type="molecule type" value="Genomic_DNA"/>
</dbReference>
<dbReference type="InterPro" id="IPR050465">
    <property type="entry name" value="UPF0194_transport"/>
</dbReference>
<evidence type="ECO:0000256" key="1">
    <source>
        <dbReference type="ARBA" id="ARBA00004196"/>
    </source>
</evidence>
<proteinExistence type="predicted"/>
<dbReference type="OrthoDB" id="9763546at2"/>
<dbReference type="AlphaFoldDB" id="A0A480AQP8"/>
<dbReference type="Gene3D" id="2.40.50.100">
    <property type="match status" value="1"/>
</dbReference>
<evidence type="ECO:0008006" key="6">
    <source>
        <dbReference type="Google" id="ProtNLM"/>
    </source>
</evidence>
<dbReference type="Proteomes" id="UP000301751">
    <property type="component" value="Unassembled WGS sequence"/>
</dbReference>
<protein>
    <recommendedName>
        <fullName evidence="6">RND efflux pump membrane fusion protein barrel-sandwich domain-containing protein</fullName>
    </recommendedName>
</protein>
<organism evidence="4 5">
    <name type="scientific">Pseudaquabacterium pictum</name>
    <dbReference type="NCBI Taxonomy" id="2315236"/>
    <lineage>
        <taxon>Bacteria</taxon>
        <taxon>Pseudomonadati</taxon>
        <taxon>Pseudomonadota</taxon>
        <taxon>Betaproteobacteria</taxon>
        <taxon>Burkholderiales</taxon>
        <taxon>Sphaerotilaceae</taxon>
        <taxon>Pseudaquabacterium</taxon>
    </lineage>
</organism>
<name>A0A480AQP8_9BURK</name>
<dbReference type="SUPFAM" id="SSF111369">
    <property type="entry name" value="HlyD-like secretion proteins"/>
    <property type="match status" value="1"/>
</dbReference>
<dbReference type="PANTHER" id="PTHR32347">
    <property type="entry name" value="EFFLUX SYSTEM COMPONENT YKNX-RELATED"/>
    <property type="match status" value="1"/>
</dbReference>
<evidence type="ECO:0000256" key="3">
    <source>
        <dbReference type="SAM" id="MobiDB-lite"/>
    </source>
</evidence>
<dbReference type="PANTHER" id="PTHR32347:SF23">
    <property type="entry name" value="BLL5650 PROTEIN"/>
    <property type="match status" value="1"/>
</dbReference>
<keyword evidence="5" id="KW-1185">Reference proteome</keyword>
<feature type="compositionally biased region" description="Low complexity" evidence="3">
    <location>
        <begin position="11"/>
        <end position="35"/>
    </location>
</feature>
<feature type="compositionally biased region" description="Pro residues" evidence="3">
    <location>
        <begin position="60"/>
        <end position="70"/>
    </location>
</feature>
<reference evidence="5" key="1">
    <citation type="submission" date="2019-03" db="EMBL/GenBank/DDBJ databases">
        <title>Aquabacterium pictum sp.nov., the first bacteriochlorophyll a-containing freshwater bacterium in the genus Aquabacterium of the class Betaproteobacteria.</title>
        <authorList>
            <person name="Hirose S."/>
            <person name="Tank M."/>
            <person name="Hara E."/>
            <person name="Tamaki H."/>
            <person name="Takaichi S."/>
            <person name="Haruta S."/>
            <person name="Hanada S."/>
        </authorList>
    </citation>
    <scope>NUCLEOTIDE SEQUENCE [LARGE SCALE GENOMIC DNA]</scope>
    <source>
        <strain evidence="5">W35</strain>
    </source>
</reference>
<comment type="subcellular location">
    <subcellularLocation>
        <location evidence="1">Cell envelope</location>
    </subcellularLocation>
</comment>
<dbReference type="GO" id="GO:0030313">
    <property type="term" value="C:cell envelope"/>
    <property type="evidence" value="ECO:0007669"/>
    <property type="project" value="UniProtKB-SubCell"/>
</dbReference>
<keyword evidence="2" id="KW-0175">Coiled coil</keyword>
<evidence type="ECO:0000313" key="5">
    <source>
        <dbReference type="Proteomes" id="UP000301751"/>
    </source>
</evidence>
<dbReference type="RefSeq" id="WP_137732183.1">
    <property type="nucleotide sequence ID" value="NZ_BJCL01000003.1"/>
</dbReference>
<evidence type="ECO:0000256" key="2">
    <source>
        <dbReference type="ARBA" id="ARBA00023054"/>
    </source>
</evidence>
<sequence length="519" mass="55765">MQASLVEHTEPAAAPASAPDPTTATAAAAPAPAASALRADDVLRRALRSAMQIPQVGPEQPAPTPGPAPAPATTTHSPALRLLQHEREVRGLDTEAALLHHLCNATQPLVRSDLVLVFRRRHRSHQWACVAHSAVPDVDREAALVRALEGQLRTLHGRGDLARSAAHQLHDPLQDTDRATRHALADCSTPHAYWVPMPDRDGEIGAGMLCLRSQAHSPAEAVLLQRLGETYGHAWHALQRHPRLRLPPARALRLGLAALLAVVAAGLVPVQRNVMAPLEVAPRAPVLITAPLNGAVRSMLVAPNQAVKAGQPLVQFEDVQARNDAVLAQQRVAVAQARHATLGVQAFTDPSAREELATAYAELKLARLNLGYANDLLARSVVRSPADGVALYTDRRDWEGRAVQVGEELVQVAEPRDVRYRVEMNVNDVLALKPGAKVAVYMDNAPLGGHAARVASVAYTPRQRPGATESSYTVWAEPTDGHVPRIGGRGTARLYGDDVPLALQLLHRPWAALRQSLGY</sequence>
<comment type="caution">
    <text evidence="4">The sequence shown here is derived from an EMBL/GenBank/DDBJ whole genome shotgun (WGS) entry which is preliminary data.</text>
</comment>
<evidence type="ECO:0000313" key="4">
    <source>
        <dbReference type="EMBL" id="GCL62422.1"/>
    </source>
</evidence>